<feature type="compositionally biased region" description="Acidic residues" evidence="1">
    <location>
        <begin position="118"/>
        <end position="135"/>
    </location>
</feature>
<organism evidence="2 3">
    <name type="scientific">Cercospora berteroae</name>
    <dbReference type="NCBI Taxonomy" id="357750"/>
    <lineage>
        <taxon>Eukaryota</taxon>
        <taxon>Fungi</taxon>
        <taxon>Dikarya</taxon>
        <taxon>Ascomycota</taxon>
        <taxon>Pezizomycotina</taxon>
        <taxon>Dothideomycetes</taxon>
        <taxon>Dothideomycetidae</taxon>
        <taxon>Mycosphaerellales</taxon>
        <taxon>Mycosphaerellaceae</taxon>
        <taxon>Cercospora</taxon>
    </lineage>
</organism>
<feature type="compositionally biased region" description="Acidic residues" evidence="1">
    <location>
        <begin position="219"/>
        <end position="229"/>
    </location>
</feature>
<feature type="region of interest" description="Disordered" evidence="1">
    <location>
        <begin position="100"/>
        <end position="135"/>
    </location>
</feature>
<feature type="compositionally biased region" description="Polar residues" evidence="1">
    <location>
        <begin position="100"/>
        <end position="117"/>
    </location>
</feature>
<evidence type="ECO:0000256" key="1">
    <source>
        <dbReference type="SAM" id="MobiDB-lite"/>
    </source>
</evidence>
<feature type="compositionally biased region" description="Basic and acidic residues" evidence="1">
    <location>
        <begin position="151"/>
        <end position="166"/>
    </location>
</feature>
<evidence type="ECO:0000313" key="3">
    <source>
        <dbReference type="Proteomes" id="UP000237631"/>
    </source>
</evidence>
<reference evidence="3" key="1">
    <citation type="journal article" date="2017" name="bioRxiv">
        <title>Conservation of a gene cluster reveals novel cercosporin biosynthetic mechanisms and extends production to the genus Colletotrichum.</title>
        <authorList>
            <person name="de Jonge R."/>
            <person name="Ebert M.K."/>
            <person name="Huitt-Roehl C.R."/>
            <person name="Pal P."/>
            <person name="Suttle J.C."/>
            <person name="Spanner R.E."/>
            <person name="Neubauer J.D."/>
            <person name="Jurick W.M.II."/>
            <person name="Stott K.A."/>
            <person name="Secor G.A."/>
            <person name="Thomma B.P.H.J."/>
            <person name="Van de Peer Y."/>
            <person name="Townsend C.A."/>
            <person name="Bolton M.D."/>
        </authorList>
    </citation>
    <scope>NUCLEOTIDE SEQUENCE [LARGE SCALE GENOMIC DNA]</scope>
    <source>
        <strain evidence="3">CBS538.71</strain>
    </source>
</reference>
<protein>
    <submittedName>
        <fullName evidence="2">Uncharacterized protein</fullName>
    </submittedName>
</protein>
<gene>
    <name evidence="2" type="ORF">CBER1_07586</name>
</gene>
<proteinExistence type="predicted"/>
<dbReference type="Proteomes" id="UP000237631">
    <property type="component" value="Unassembled WGS sequence"/>
</dbReference>
<dbReference type="AlphaFoldDB" id="A0A2S6BTT8"/>
<evidence type="ECO:0000313" key="2">
    <source>
        <dbReference type="EMBL" id="PPJ50894.1"/>
    </source>
</evidence>
<dbReference type="OrthoDB" id="3635877at2759"/>
<accession>A0A2S6BTT8</accession>
<comment type="caution">
    <text evidence="2">The sequence shown here is derived from an EMBL/GenBank/DDBJ whole genome shotgun (WGS) entry which is preliminary data.</text>
</comment>
<name>A0A2S6BTT8_9PEZI</name>
<feature type="region of interest" description="Disordered" evidence="1">
    <location>
        <begin position="151"/>
        <end position="229"/>
    </location>
</feature>
<keyword evidence="3" id="KW-1185">Reference proteome</keyword>
<sequence>MSAANEVNAVGQVFGAIHARAWQHFEDEQLEEALDLARRMLLEPRLGNFHRGGFHLLMAFSNDQCVEHAERAVELFRTLRGTPKARRLVESAQNILQSARNDLANGHNNVVPSSSSVGEDEDARDDDNNEEQDDAGVEIFECDLVAMVRREQEQGQHEQEEHKEQQEPYEEEAPSDVGVRIEDTAKKPPMFWGAELDGGEPLDSDGPYPDGLDEFVVGSDEELSEELEG</sequence>
<dbReference type="EMBL" id="PNEN01001772">
    <property type="protein sequence ID" value="PPJ50894.1"/>
    <property type="molecule type" value="Genomic_DNA"/>
</dbReference>